<evidence type="ECO:0000313" key="3">
    <source>
        <dbReference type="Proteomes" id="UP001162480"/>
    </source>
</evidence>
<name>A0AA36B0I1_OCTVU</name>
<keyword evidence="1" id="KW-0472">Membrane</keyword>
<reference evidence="2" key="1">
    <citation type="submission" date="2023-08" db="EMBL/GenBank/DDBJ databases">
        <authorList>
            <person name="Alioto T."/>
            <person name="Alioto T."/>
            <person name="Gomez Garrido J."/>
        </authorList>
    </citation>
    <scope>NUCLEOTIDE SEQUENCE</scope>
</reference>
<protein>
    <submittedName>
        <fullName evidence="2">Uncharacterized protein</fullName>
    </submittedName>
</protein>
<sequence length="102" mass="10706">MHRYLQLPTRYKSRHNLFGPRVCYQNTRHSKVTVAVAIDQCIAGATAFIVAAGIAAVVAVFAGRDSSAAVVAVFAATVAAVDTTVRRTVGDAVVIVAPLVQP</sequence>
<dbReference type="AlphaFoldDB" id="A0AA36B0I1"/>
<feature type="transmembrane region" description="Helical" evidence="1">
    <location>
        <begin position="41"/>
        <end position="62"/>
    </location>
</feature>
<keyword evidence="1" id="KW-0812">Transmembrane</keyword>
<gene>
    <name evidence="2" type="ORF">OCTVUL_1B019715</name>
</gene>
<keyword evidence="1" id="KW-1133">Transmembrane helix</keyword>
<organism evidence="2 3">
    <name type="scientific">Octopus vulgaris</name>
    <name type="common">Common octopus</name>
    <dbReference type="NCBI Taxonomy" id="6645"/>
    <lineage>
        <taxon>Eukaryota</taxon>
        <taxon>Metazoa</taxon>
        <taxon>Spiralia</taxon>
        <taxon>Lophotrochozoa</taxon>
        <taxon>Mollusca</taxon>
        <taxon>Cephalopoda</taxon>
        <taxon>Coleoidea</taxon>
        <taxon>Octopodiformes</taxon>
        <taxon>Octopoda</taxon>
        <taxon>Incirrata</taxon>
        <taxon>Octopodidae</taxon>
        <taxon>Octopus</taxon>
    </lineage>
</organism>
<dbReference type="EMBL" id="OX597819">
    <property type="protein sequence ID" value="CAI9724677.1"/>
    <property type="molecule type" value="Genomic_DNA"/>
</dbReference>
<proteinExistence type="predicted"/>
<evidence type="ECO:0000256" key="1">
    <source>
        <dbReference type="SAM" id="Phobius"/>
    </source>
</evidence>
<dbReference type="Proteomes" id="UP001162480">
    <property type="component" value="Chromosome 6"/>
</dbReference>
<evidence type="ECO:0000313" key="2">
    <source>
        <dbReference type="EMBL" id="CAI9724677.1"/>
    </source>
</evidence>
<keyword evidence="3" id="KW-1185">Reference proteome</keyword>
<accession>A0AA36B0I1</accession>